<comment type="caution">
    <text evidence="2">The sequence shown here is derived from an EMBL/GenBank/DDBJ whole genome shotgun (WGS) entry which is preliminary data.</text>
</comment>
<reference evidence="2 3" key="1">
    <citation type="journal article" date="2024" name="Nat. Commun.">
        <title>Phylogenomics reveals the evolutionary origins of lichenization in chlorophyte algae.</title>
        <authorList>
            <person name="Puginier C."/>
            <person name="Libourel C."/>
            <person name="Otte J."/>
            <person name="Skaloud P."/>
            <person name="Haon M."/>
            <person name="Grisel S."/>
            <person name="Petersen M."/>
            <person name="Berrin J.G."/>
            <person name="Delaux P.M."/>
            <person name="Dal Grande F."/>
            <person name="Keller J."/>
        </authorList>
    </citation>
    <scope>NUCLEOTIDE SEQUENCE [LARGE SCALE GENOMIC DNA]</scope>
    <source>
        <strain evidence="2 3">SAG 2036</strain>
    </source>
</reference>
<feature type="region of interest" description="Disordered" evidence="1">
    <location>
        <begin position="19"/>
        <end position="39"/>
    </location>
</feature>
<keyword evidence="3" id="KW-1185">Reference proteome</keyword>
<evidence type="ECO:0000313" key="3">
    <source>
        <dbReference type="Proteomes" id="UP001465755"/>
    </source>
</evidence>
<dbReference type="AlphaFoldDB" id="A0AAW1P111"/>
<evidence type="ECO:0000313" key="2">
    <source>
        <dbReference type="EMBL" id="KAK9803057.1"/>
    </source>
</evidence>
<protein>
    <submittedName>
        <fullName evidence="2">Uncharacterized protein</fullName>
    </submittedName>
</protein>
<gene>
    <name evidence="2" type="ORF">WJX73_003345</name>
</gene>
<name>A0AAW1P111_9CHLO</name>
<proteinExistence type="predicted"/>
<dbReference type="EMBL" id="JALJOQ010000063">
    <property type="protein sequence ID" value="KAK9803057.1"/>
    <property type="molecule type" value="Genomic_DNA"/>
</dbReference>
<accession>A0AAW1P111</accession>
<organism evidence="2 3">
    <name type="scientific">Symbiochloris irregularis</name>
    <dbReference type="NCBI Taxonomy" id="706552"/>
    <lineage>
        <taxon>Eukaryota</taxon>
        <taxon>Viridiplantae</taxon>
        <taxon>Chlorophyta</taxon>
        <taxon>core chlorophytes</taxon>
        <taxon>Trebouxiophyceae</taxon>
        <taxon>Trebouxiales</taxon>
        <taxon>Trebouxiaceae</taxon>
        <taxon>Symbiochloris</taxon>
    </lineage>
</organism>
<dbReference type="Proteomes" id="UP001465755">
    <property type="component" value="Unassembled WGS sequence"/>
</dbReference>
<sequence>MFAKVARDDPFRQGMFPAEQHQQSTEHAGPASPAAEPAKHWQAGRINLAKAKTTTYLGGFTGDLTQKGVPGVWPVDFEGTEAQRDEFCAQQKQDTLTCVARHMKNNPDTVVTWTPKGLTGTLGQHLDAGQLVALCIDIEHPSGHVTVVAARVSAIKALELAGTVTVGSLGALHQLSAVFEGTPAPDTMAGDGIVSMPVLWLFPMCYQSIPCPHHPGLFRSSSKRDKPGVKRKCQRLDFRCWDAYINSGLSELGIKAKPIYHHQELFPTLDLWSEFVDAHCEPPDPDSAEDSNVSGSIESLILKRGGYKRLPETQADASRPRHRRPHAVGLKRPWRIEERDLCAAVGLFKHQRPVEVAIDLLRKMKVITNDQAASMKAMFSLSAAKLTQLCNAINLWAQSSGSTMVWNEKILEEWAKEVASTLRADIVRNGKVPDVAPFGFEPILRQIEAAEDAGVLSRVDMVMLQYHVRQLYQNRFGKSAKPPAHLYCGPYFIDIVSRLYTDEKFKADGNERLWDERHFPTLLHAALAGSSAEGWHVDLVRVANHNELLIKYQEVVLEAGQATVQPNKERLECLFDEYLAKA</sequence>
<evidence type="ECO:0000256" key="1">
    <source>
        <dbReference type="SAM" id="MobiDB-lite"/>
    </source>
</evidence>